<dbReference type="Proteomes" id="UP001206483">
    <property type="component" value="Unassembled WGS sequence"/>
</dbReference>
<dbReference type="EMBL" id="JAMZDX010000002">
    <property type="protein sequence ID" value="MCP2309248.1"/>
    <property type="molecule type" value="Genomic_DNA"/>
</dbReference>
<proteinExistence type="predicted"/>
<name>A0ABT1IVT3_9ACTN</name>
<comment type="caution">
    <text evidence="2">The sequence shown here is derived from an EMBL/GenBank/DDBJ whole genome shotgun (WGS) entry which is preliminary data.</text>
</comment>
<evidence type="ECO:0000313" key="2">
    <source>
        <dbReference type="EMBL" id="MCP2309248.1"/>
    </source>
</evidence>
<accession>A0ABT1IVT3</accession>
<dbReference type="RefSeq" id="WP_253796240.1">
    <property type="nucleotide sequence ID" value="NZ_BAAAUB010000042.1"/>
</dbReference>
<evidence type="ECO:0000256" key="1">
    <source>
        <dbReference type="SAM" id="MobiDB-lite"/>
    </source>
</evidence>
<reference evidence="2 3" key="1">
    <citation type="submission" date="2022-06" db="EMBL/GenBank/DDBJ databases">
        <title>Sequencing the genomes of 1000 actinobacteria strains.</title>
        <authorList>
            <person name="Klenk H.-P."/>
        </authorList>
    </citation>
    <scope>NUCLEOTIDE SEQUENCE [LARGE SCALE GENOMIC DNA]</scope>
    <source>
        <strain evidence="2 3">DSM 41656</strain>
    </source>
</reference>
<sequence>MADRTDSLSQDNIPHPNPLATAPSSPVVALLGALGDFAALDEESSAVALVTVQTNDTLAIPGMVELGSAATGILAALVAAATALAELTAGAR</sequence>
<feature type="region of interest" description="Disordered" evidence="1">
    <location>
        <begin position="1"/>
        <end position="20"/>
    </location>
</feature>
<organism evidence="2 3">
    <name type="scientific">Kitasatospora paracochleata</name>
    <dbReference type="NCBI Taxonomy" id="58354"/>
    <lineage>
        <taxon>Bacteria</taxon>
        <taxon>Bacillati</taxon>
        <taxon>Actinomycetota</taxon>
        <taxon>Actinomycetes</taxon>
        <taxon>Kitasatosporales</taxon>
        <taxon>Streptomycetaceae</taxon>
        <taxon>Kitasatospora</taxon>
    </lineage>
</organism>
<protein>
    <submittedName>
        <fullName evidence="2">Uncharacterized protein</fullName>
    </submittedName>
</protein>
<keyword evidence="3" id="KW-1185">Reference proteome</keyword>
<gene>
    <name evidence="2" type="ORF">FHR36_002372</name>
</gene>
<evidence type="ECO:0000313" key="3">
    <source>
        <dbReference type="Proteomes" id="UP001206483"/>
    </source>
</evidence>